<dbReference type="GO" id="GO:0000978">
    <property type="term" value="F:RNA polymerase II cis-regulatory region sequence-specific DNA binding"/>
    <property type="evidence" value="ECO:0007669"/>
    <property type="project" value="InterPro"/>
</dbReference>
<feature type="domain" description="Xylanolytic transcriptional activator regulatory" evidence="7">
    <location>
        <begin position="153"/>
        <end position="200"/>
    </location>
</feature>
<keyword evidence="6" id="KW-0539">Nucleus</keyword>
<reference evidence="8" key="2">
    <citation type="submission" date="2012-05" db="EMBL/GenBank/DDBJ databases">
        <title>The Genome Annotation of Fusarium oxysporum Cotton.</title>
        <authorList>
            <consortium name="The Broad Institute Genomics Platform"/>
            <person name="Ma L.-J."/>
            <person name="Corby-Kistler H."/>
            <person name="Broz K."/>
            <person name="Gale L.R."/>
            <person name="Jonkers W."/>
            <person name="O'Donnell K."/>
            <person name="Ploetz R."/>
            <person name="Steinberg C."/>
            <person name="Schwartz D.C."/>
            <person name="VanEtten H."/>
            <person name="Zhou S."/>
            <person name="Young S.K."/>
            <person name="Zeng Q."/>
            <person name="Gargeya S."/>
            <person name="Fitzgerald M."/>
            <person name="Abouelleil A."/>
            <person name="Alvarado L."/>
            <person name="Chapman S.B."/>
            <person name="Gainer-Dewar J."/>
            <person name="Goldberg J."/>
            <person name="Griggs A."/>
            <person name="Gujja S."/>
            <person name="Hansen M."/>
            <person name="Howarth C."/>
            <person name="Imamovic A."/>
            <person name="Ireland A."/>
            <person name="Larimer J."/>
            <person name="McCowan C."/>
            <person name="Murphy C."/>
            <person name="Pearson M."/>
            <person name="Poon T.W."/>
            <person name="Priest M."/>
            <person name="Roberts A."/>
            <person name="Saif S."/>
            <person name="Shea T."/>
            <person name="Sykes S."/>
            <person name="Wortman J."/>
            <person name="Nusbaum C."/>
            <person name="Birren B."/>
        </authorList>
    </citation>
    <scope>NUCLEOTIDE SEQUENCE</scope>
    <source>
        <strain evidence="8">25433</strain>
    </source>
</reference>
<reference evidence="8" key="1">
    <citation type="submission" date="2011-11" db="EMBL/GenBank/DDBJ databases">
        <title>The Genome Sequence of Fusarium oxysporum Cotton.</title>
        <authorList>
            <consortium name="The Broad Institute Genome Sequencing Platform"/>
            <person name="Ma L.-J."/>
            <person name="Gale L.R."/>
            <person name="Schwartz D.C."/>
            <person name="Zhou S."/>
            <person name="Corby-Kistler H."/>
            <person name="Young S.K."/>
            <person name="Zeng Q."/>
            <person name="Gargeya S."/>
            <person name="Fitzgerald M."/>
            <person name="Haas B."/>
            <person name="Abouelleil A."/>
            <person name="Alvarado L."/>
            <person name="Arachchi H.M."/>
            <person name="Berlin A."/>
            <person name="Brown A."/>
            <person name="Chapman S.B."/>
            <person name="Chen Z."/>
            <person name="Dunbar C."/>
            <person name="Freedman E."/>
            <person name="Gearin G."/>
            <person name="Goldberg J."/>
            <person name="Griggs A."/>
            <person name="Gujja S."/>
            <person name="Heiman D."/>
            <person name="Howarth C."/>
            <person name="Larson L."/>
            <person name="Lui A."/>
            <person name="MacDonald P.J.P."/>
            <person name="Montmayeur A."/>
            <person name="Murphy C."/>
            <person name="Neiman D."/>
            <person name="Pearson M."/>
            <person name="Priest M."/>
            <person name="Roberts A."/>
            <person name="Saif S."/>
            <person name="Shea T."/>
            <person name="Shenoy N."/>
            <person name="Sisk P."/>
            <person name="Stolte C."/>
            <person name="Sykes S."/>
            <person name="Wortman J."/>
            <person name="Nusbaum C."/>
            <person name="Birren B."/>
        </authorList>
    </citation>
    <scope>NUCLEOTIDE SEQUENCE [LARGE SCALE GENOMIC DNA]</scope>
    <source>
        <strain evidence="8">25433</strain>
    </source>
</reference>
<evidence type="ECO:0000256" key="1">
    <source>
        <dbReference type="ARBA" id="ARBA00004123"/>
    </source>
</evidence>
<dbReference type="GO" id="GO:0000785">
    <property type="term" value="C:chromatin"/>
    <property type="evidence" value="ECO:0007669"/>
    <property type="project" value="TreeGrafter"/>
</dbReference>
<dbReference type="OrthoDB" id="3945418at2759"/>
<comment type="subcellular location">
    <subcellularLocation>
        <location evidence="1">Nucleus</location>
    </subcellularLocation>
</comment>
<dbReference type="HOGENOM" id="CLU_035051_0_0_1"/>
<evidence type="ECO:0000256" key="2">
    <source>
        <dbReference type="ARBA" id="ARBA00022723"/>
    </source>
</evidence>
<dbReference type="PANTHER" id="PTHR40626:SF3">
    <property type="entry name" value="TRANSCRIPTION FACTOR WITH C2H2 AND ZN(2)-CYS(6) DNA BINDING DOMAIN (EUROFUNG)-RELATED"/>
    <property type="match status" value="1"/>
</dbReference>
<dbReference type="PANTHER" id="PTHR40626">
    <property type="entry name" value="MIP31509P"/>
    <property type="match status" value="1"/>
</dbReference>
<keyword evidence="2" id="KW-0479">Metal-binding</keyword>
<evidence type="ECO:0000256" key="3">
    <source>
        <dbReference type="ARBA" id="ARBA00022737"/>
    </source>
</evidence>
<protein>
    <recommendedName>
        <fullName evidence="7">Xylanolytic transcriptional activator regulatory domain-containing protein</fullName>
    </recommendedName>
</protein>
<dbReference type="InterPro" id="IPR051059">
    <property type="entry name" value="VerF-like"/>
</dbReference>
<name>X0MW96_FUSOX</name>
<dbReference type="EMBL" id="JH657935">
    <property type="protein sequence ID" value="EXM24670.1"/>
    <property type="molecule type" value="Genomic_DNA"/>
</dbReference>
<dbReference type="GO" id="GO:0000981">
    <property type="term" value="F:DNA-binding transcription factor activity, RNA polymerase II-specific"/>
    <property type="evidence" value="ECO:0007669"/>
    <property type="project" value="InterPro"/>
</dbReference>
<keyword evidence="3" id="KW-0677">Repeat</keyword>
<keyword evidence="4" id="KW-0863">Zinc-finger</keyword>
<proteinExistence type="predicted"/>
<sequence>MPQLDFYLSQPEWSASCHPPSLSLVTPKPSLPRMSLRFLARLTSSHGLVNSFNCDNNVIQGLIPSGLLQDGSQPSFEPVSISSTLFASPGVPMSQRTLTQQRLTGRHFLASKCEEIIRDIRETTSQAADMSLSASQQLSCARFFSPRNVELFLTTFFQIWPPNWPVFHRPTFNSTLKPPTLIAALSLIGATLSPERKQHDQAMVWLETVENWIFQGPDFNEDIVPQTDDDNQAYQVLQRLDIAQAAYAIVLLMNWEGNTKTRLRA</sequence>
<gene>
    <name evidence="8" type="ORF">FOTG_08165</name>
</gene>
<dbReference type="Pfam" id="PF04082">
    <property type="entry name" value="Fungal_trans"/>
    <property type="match status" value="1"/>
</dbReference>
<accession>X0MW96</accession>
<dbReference type="InterPro" id="IPR007219">
    <property type="entry name" value="XnlR_reg_dom"/>
</dbReference>
<dbReference type="GO" id="GO:0006351">
    <property type="term" value="P:DNA-templated transcription"/>
    <property type="evidence" value="ECO:0007669"/>
    <property type="project" value="InterPro"/>
</dbReference>
<dbReference type="GO" id="GO:0008270">
    <property type="term" value="F:zinc ion binding"/>
    <property type="evidence" value="ECO:0007669"/>
    <property type="project" value="UniProtKB-KW"/>
</dbReference>
<dbReference type="AlphaFoldDB" id="X0MW96"/>
<evidence type="ECO:0000256" key="5">
    <source>
        <dbReference type="ARBA" id="ARBA00022833"/>
    </source>
</evidence>
<keyword evidence="5" id="KW-0862">Zinc</keyword>
<evidence type="ECO:0000256" key="4">
    <source>
        <dbReference type="ARBA" id="ARBA00022771"/>
    </source>
</evidence>
<dbReference type="GO" id="GO:0005634">
    <property type="term" value="C:nucleus"/>
    <property type="evidence" value="ECO:0007669"/>
    <property type="project" value="UniProtKB-SubCell"/>
</dbReference>
<evidence type="ECO:0000256" key="6">
    <source>
        <dbReference type="ARBA" id="ARBA00023242"/>
    </source>
</evidence>
<organism evidence="8">
    <name type="scientific">Fusarium oxysporum f. sp. vasinfectum 25433</name>
    <dbReference type="NCBI Taxonomy" id="1089449"/>
    <lineage>
        <taxon>Eukaryota</taxon>
        <taxon>Fungi</taxon>
        <taxon>Dikarya</taxon>
        <taxon>Ascomycota</taxon>
        <taxon>Pezizomycotina</taxon>
        <taxon>Sordariomycetes</taxon>
        <taxon>Hypocreomycetidae</taxon>
        <taxon>Hypocreales</taxon>
        <taxon>Nectriaceae</taxon>
        <taxon>Fusarium</taxon>
        <taxon>Fusarium oxysporum species complex</taxon>
    </lineage>
</organism>
<evidence type="ECO:0000313" key="8">
    <source>
        <dbReference type="EMBL" id="EXM24670.1"/>
    </source>
</evidence>
<evidence type="ECO:0000259" key="7">
    <source>
        <dbReference type="Pfam" id="PF04082"/>
    </source>
</evidence>
<dbReference type="Proteomes" id="UP000030701">
    <property type="component" value="Unassembled WGS sequence"/>
</dbReference>